<dbReference type="PROSITE" id="PS01124">
    <property type="entry name" value="HTH_ARAC_FAMILY_2"/>
    <property type="match status" value="1"/>
</dbReference>
<dbReference type="HOGENOM" id="CLU_077934_0_0_10"/>
<feature type="domain" description="HTH araC/xylS-type" evidence="4">
    <location>
        <begin position="204"/>
        <end position="302"/>
    </location>
</feature>
<dbReference type="PANTHER" id="PTHR46796:SF6">
    <property type="entry name" value="ARAC SUBFAMILY"/>
    <property type="match status" value="1"/>
</dbReference>
<evidence type="ECO:0000259" key="4">
    <source>
        <dbReference type="PROSITE" id="PS01124"/>
    </source>
</evidence>
<evidence type="ECO:0000256" key="2">
    <source>
        <dbReference type="ARBA" id="ARBA00023125"/>
    </source>
</evidence>
<dbReference type="AlphaFoldDB" id="A0A0F5JBL9"/>
<comment type="caution">
    <text evidence="5">The sequence shown here is derived from an EMBL/GenBank/DDBJ whole genome shotgun (WGS) entry which is preliminary data.</text>
</comment>
<dbReference type="SMART" id="SM00342">
    <property type="entry name" value="HTH_ARAC"/>
    <property type="match status" value="1"/>
</dbReference>
<gene>
    <name evidence="5" type="ORF">HMPREF1535_02673</name>
</gene>
<reference evidence="5 6" key="1">
    <citation type="submission" date="2013-04" db="EMBL/GenBank/DDBJ databases">
        <title>The Genome Sequence of Parabacteroides goldsteinii DSM 19448.</title>
        <authorList>
            <consortium name="The Broad Institute Genomics Platform"/>
            <person name="Earl A."/>
            <person name="Ward D."/>
            <person name="Feldgarden M."/>
            <person name="Gevers D."/>
            <person name="Martens E."/>
            <person name="Sakamoto M."/>
            <person name="Benno Y."/>
            <person name="Song Y."/>
            <person name="Liu C."/>
            <person name="Lee J."/>
            <person name="Bolanos M."/>
            <person name="Vaisanen M.L."/>
            <person name="Finegold S.M."/>
            <person name="Walker B."/>
            <person name="Young S."/>
            <person name="Zeng Q."/>
            <person name="Gargeya S."/>
            <person name="Fitzgerald M."/>
            <person name="Haas B."/>
            <person name="Abouelleil A."/>
            <person name="Allen A.W."/>
            <person name="Alvarado L."/>
            <person name="Arachchi H.M."/>
            <person name="Berlin A.M."/>
            <person name="Chapman S.B."/>
            <person name="Gainer-Dewar J."/>
            <person name="Goldberg J."/>
            <person name="Griggs A."/>
            <person name="Gujja S."/>
            <person name="Hansen M."/>
            <person name="Howarth C."/>
            <person name="Imamovic A."/>
            <person name="Ireland A."/>
            <person name="Larimer J."/>
            <person name="McCowan C."/>
            <person name="Murphy C."/>
            <person name="Pearson M."/>
            <person name="Poon T.W."/>
            <person name="Priest M."/>
            <person name="Roberts A."/>
            <person name="Saif S."/>
            <person name="Shea T."/>
            <person name="Sisk P."/>
            <person name="Sykes S."/>
            <person name="Wortman J."/>
            <person name="Nusbaum C."/>
            <person name="Birren B."/>
        </authorList>
    </citation>
    <scope>NUCLEOTIDE SEQUENCE [LARGE SCALE GENOMIC DNA]</scope>
    <source>
        <strain evidence="5 6">DSM 19448</strain>
    </source>
</reference>
<sequence>MRYRCKGKYEETLMSELKMGDVMKKLLYLEEHISCKDYSPDILVGFKHRIVREESELKEQDKDCHHLIFFLEGEAVICCNEQRNRIIRSDEFILIPKSSDFFCKILSDSNLVIFTFDRFPGACNKLELQSLAPLSREIEYDYQPTVIYPPLRLFLETIIEYLESKMNCKHLHEIKSMELFLLFRGFYRKEELAYLFHPVVGKSLDFRSLILENYLKVDQVDGLAKIAGMGRTNFNNKFKEEFGISPHQWLLKQKAKHVRFKLAEPGNTLSDVMRLYKFNSATHFTRFCKQQFGCTPSELLRQLKADR</sequence>
<proteinExistence type="predicted"/>
<protein>
    <recommendedName>
        <fullName evidence="4">HTH araC/xylS-type domain-containing protein</fullName>
    </recommendedName>
</protein>
<evidence type="ECO:0000313" key="5">
    <source>
        <dbReference type="EMBL" id="KKB54920.1"/>
    </source>
</evidence>
<dbReference type="InterPro" id="IPR050204">
    <property type="entry name" value="AraC_XylS_family_regulators"/>
</dbReference>
<keyword evidence="2" id="KW-0238">DNA-binding</keyword>
<dbReference type="Proteomes" id="UP000033047">
    <property type="component" value="Unassembled WGS sequence"/>
</dbReference>
<dbReference type="Pfam" id="PF12833">
    <property type="entry name" value="HTH_18"/>
    <property type="match status" value="1"/>
</dbReference>
<dbReference type="GO" id="GO:0003700">
    <property type="term" value="F:DNA-binding transcription factor activity"/>
    <property type="evidence" value="ECO:0007669"/>
    <property type="project" value="InterPro"/>
</dbReference>
<evidence type="ECO:0000256" key="3">
    <source>
        <dbReference type="ARBA" id="ARBA00023163"/>
    </source>
</evidence>
<dbReference type="STRING" id="927665.HMPREF1535_02673"/>
<dbReference type="PANTHER" id="PTHR46796">
    <property type="entry name" value="HTH-TYPE TRANSCRIPTIONAL ACTIVATOR RHAS-RELATED"/>
    <property type="match status" value="1"/>
</dbReference>
<dbReference type="Gene3D" id="1.10.10.60">
    <property type="entry name" value="Homeodomain-like"/>
    <property type="match status" value="1"/>
</dbReference>
<dbReference type="PATRIC" id="fig|927665.4.peg.2749"/>
<keyword evidence="1" id="KW-0805">Transcription regulation</keyword>
<organism evidence="5 6">
    <name type="scientific">Parabacteroides goldsteinii DSM 19448 = WAL 12034</name>
    <dbReference type="NCBI Taxonomy" id="927665"/>
    <lineage>
        <taxon>Bacteria</taxon>
        <taxon>Pseudomonadati</taxon>
        <taxon>Bacteroidota</taxon>
        <taxon>Bacteroidia</taxon>
        <taxon>Bacteroidales</taxon>
        <taxon>Tannerellaceae</taxon>
        <taxon>Parabacteroides</taxon>
    </lineage>
</organism>
<name>A0A0F5JBL9_9BACT</name>
<accession>A0A0F5JBL9</accession>
<dbReference type="EMBL" id="AQHV01000012">
    <property type="protein sequence ID" value="KKB54920.1"/>
    <property type="molecule type" value="Genomic_DNA"/>
</dbReference>
<dbReference type="GO" id="GO:0043565">
    <property type="term" value="F:sequence-specific DNA binding"/>
    <property type="evidence" value="ECO:0007669"/>
    <property type="project" value="InterPro"/>
</dbReference>
<evidence type="ECO:0000256" key="1">
    <source>
        <dbReference type="ARBA" id="ARBA00023015"/>
    </source>
</evidence>
<evidence type="ECO:0000313" key="6">
    <source>
        <dbReference type="Proteomes" id="UP000033047"/>
    </source>
</evidence>
<dbReference type="InterPro" id="IPR018060">
    <property type="entry name" value="HTH_AraC"/>
</dbReference>
<dbReference type="SUPFAM" id="SSF46689">
    <property type="entry name" value="Homeodomain-like"/>
    <property type="match status" value="2"/>
</dbReference>
<keyword evidence="3" id="KW-0804">Transcription</keyword>
<dbReference type="InterPro" id="IPR009057">
    <property type="entry name" value="Homeodomain-like_sf"/>
</dbReference>